<gene>
    <name evidence="2" type="ORF">KK1_012587</name>
</gene>
<feature type="region of interest" description="Disordered" evidence="1">
    <location>
        <begin position="1"/>
        <end position="41"/>
    </location>
</feature>
<keyword evidence="3" id="KW-1185">Reference proteome</keyword>
<evidence type="ECO:0008006" key="4">
    <source>
        <dbReference type="Google" id="ProtNLM"/>
    </source>
</evidence>
<feature type="compositionally biased region" description="Basic residues" evidence="1">
    <location>
        <begin position="19"/>
        <end position="34"/>
    </location>
</feature>
<dbReference type="Proteomes" id="UP000075243">
    <property type="component" value="Chromosome 6"/>
</dbReference>
<evidence type="ECO:0000313" key="3">
    <source>
        <dbReference type="Proteomes" id="UP000075243"/>
    </source>
</evidence>
<evidence type="ECO:0000256" key="1">
    <source>
        <dbReference type="SAM" id="MobiDB-lite"/>
    </source>
</evidence>
<protein>
    <recommendedName>
        <fullName evidence="4">Retrotransposon gag domain-containing protein</fullName>
    </recommendedName>
</protein>
<dbReference type="EMBL" id="CM003608">
    <property type="protein sequence ID" value="KYP66299.1"/>
    <property type="molecule type" value="Genomic_DNA"/>
</dbReference>
<proteinExistence type="predicted"/>
<evidence type="ECO:0000313" key="2">
    <source>
        <dbReference type="EMBL" id="KYP66299.1"/>
    </source>
</evidence>
<name>A0A151TGY5_CAJCA</name>
<dbReference type="PANTHER" id="PTHR33223">
    <property type="entry name" value="CCHC-TYPE DOMAIN-CONTAINING PROTEIN"/>
    <property type="match status" value="1"/>
</dbReference>
<accession>A0A151TGY5</accession>
<sequence>MDGIMETPPSWVEASPPRPLRRHNRPRQAHRSIHHTAPTTSRAMEMKPTFLSLVSAHQFARMDHEDPYAYLSNFYDLCGTMGIPEGDEEAIYLRLFPFSLTGKAKTWLQSHPNQSLISWSDVENKFVNRI</sequence>
<organism evidence="2 3">
    <name type="scientific">Cajanus cajan</name>
    <name type="common">Pigeon pea</name>
    <name type="synonym">Cajanus indicus</name>
    <dbReference type="NCBI Taxonomy" id="3821"/>
    <lineage>
        <taxon>Eukaryota</taxon>
        <taxon>Viridiplantae</taxon>
        <taxon>Streptophyta</taxon>
        <taxon>Embryophyta</taxon>
        <taxon>Tracheophyta</taxon>
        <taxon>Spermatophyta</taxon>
        <taxon>Magnoliopsida</taxon>
        <taxon>eudicotyledons</taxon>
        <taxon>Gunneridae</taxon>
        <taxon>Pentapetalae</taxon>
        <taxon>rosids</taxon>
        <taxon>fabids</taxon>
        <taxon>Fabales</taxon>
        <taxon>Fabaceae</taxon>
        <taxon>Papilionoideae</taxon>
        <taxon>50 kb inversion clade</taxon>
        <taxon>NPAAA clade</taxon>
        <taxon>indigoferoid/millettioid clade</taxon>
        <taxon>Phaseoleae</taxon>
        <taxon>Cajanus</taxon>
    </lineage>
</organism>
<reference evidence="2 3" key="1">
    <citation type="journal article" date="2012" name="Nat. Biotechnol.">
        <title>Draft genome sequence of pigeonpea (Cajanus cajan), an orphan legume crop of resource-poor farmers.</title>
        <authorList>
            <person name="Varshney R.K."/>
            <person name="Chen W."/>
            <person name="Li Y."/>
            <person name="Bharti A.K."/>
            <person name="Saxena R.K."/>
            <person name="Schlueter J.A."/>
            <person name="Donoghue M.T."/>
            <person name="Azam S."/>
            <person name="Fan G."/>
            <person name="Whaley A.M."/>
            <person name="Farmer A.D."/>
            <person name="Sheridan J."/>
            <person name="Iwata A."/>
            <person name="Tuteja R."/>
            <person name="Penmetsa R.V."/>
            <person name="Wu W."/>
            <person name="Upadhyaya H.D."/>
            <person name="Yang S.P."/>
            <person name="Shah T."/>
            <person name="Saxena K.B."/>
            <person name="Michael T."/>
            <person name="McCombie W.R."/>
            <person name="Yang B."/>
            <person name="Zhang G."/>
            <person name="Yang H."/>
            <person name="Wang J."/>
            <person name="Spillane C."/>
            <person name="Cook D.R."/>
            <person name="May G.D."/>
            <person name="Xu X."/>
            <person name="Jackson S.A."/>
        </authorList>
    </citation>
    <scope>NUCLEOTIDE SEQUENCE [LARGE SCALE GENOMIC DNA]</scope>
    <source>
        <strain evidence="3">cv. Asha</strain>
    </source>
</reference>
<dbReference type="AlphaFoldDB" id="A0A151TGY5"/>
<dbReference type="PANTHER" id="PTHR33223:SF6">
    <property type="entry name" value="CCHC-TYPE DOMAIN-CONTAINING PROTEIN"/>
    <property type="match status" value="1"/>
</dbReference>
<dbReference type="Gramene" id="C.cajan_12214.t">
    <property type="protein sequence ID" value="C.cajan_12214.t"/>
    <property type="gene ID" value="C.cajan_12214"/>
</dbReference>